<organism evidence="2 3">
    <name type="scientific">Dreissena polymorpha</name>
    <name type="common">Zebra mussel</name>
    <name type="synonym">Mytilus polymorpha</name>
    <dbReference type="NCBI Taxonomy" id="45954"/>
    <lineage>
        <taxon>Eukaryota</taxon>
        <taxon>Metazoa</taxon>
        <taxon>Spiralia</taxon>
        <taxon>Lophotrochozoa</taxon>
        <taxon>Mollusca</taxon>
        <taxon>Bivalvia</taxon>
        <taxon>Autobranchia</taxon>
        <taxon>Heteroconchia</taxon>
        <taxon>Euheterodonta</taxon>
        <taxon>Imparidentia</taxon>
        <taxon>Neoheterodontei</taxon>
        <taxon>Myida</taxon>
        <taxon>Dreissenoidea</taxon>
        <taxon>Dreissenidae</taxon>
        <taxon>Dreissena</taxon>
    </lineage>
</organism>
<comment type="caution">
    <text evidence="2">The sequence shown here is derived from an EMBL/GenBank/DDBJ whole genome shotgun (WGS) entry which is preliminary data.</text>
</comment>
<sequence length="57" mass="6505">MLAQKQISDLKEENESLKNSIKRLHVELSSYQAKYRPPNGVKQVCLGLNLFILAPLH</sequence>
<evidence type="ECO:0000313" key="3">
    <source>
        <dbReference type="Proteomes" id="UP000828390"/>
    </source>
</evidence>
<proteinExistence type="predicted"/>
<evidence type="ECO:0000256" key="1">
    <source>
        <dbReference type="SAM" id="Coils"/>
    </source>
</evidence>
<name>A0A9D4GZY2_DREPO</name>
<feature type="coiled-coil region" evidence="1">
    <location>
        <begin position="7"/>
        <end position="34"/>
    </location>
</feature>
<keyword evidence="1" id="KW-0175">Coiled coil</keyword>
<keyword evidence="3" id="KW-1185">Reference proteome</keyword>
<dbReference type="Proteomes" id="UP000828390">
    <property type="component" value="Unassembled WGS sequence"/>
</dbReference>
<dbReference type="AlphaFoldDB" id="A0A9D4GZY2"/>
<protein>
    <submittedName>
        <fullName evidence="2">Uncharacterized protein</fullName>
    </submittedName>
</protein>
<gene>
    <name evidence="2" type="ORF">DPMN_126383</name>
</gene>
<accession>A0A9D4GZY2</accession>
<evidence type="ECO:0000313" key="2">
    <source>
        <dbReference type="EMBL" id="KAH3824546.1"/>
    </source>
</evidence>
<reference evidence="2" key="2">
    <citation type="submission" date="2020-11" db="EMBL/GenBank/DDBJ databases">
        <authorList>
            <person name="McCartney M.A."/>
            <person name="Auch B."/>
            <person name="Kono T."/>
            <person name="Mallez S."/>
            <person name="Becker A."/>
            <person name="Gohl D.M."/>
            <person name="Silverstein K.A.T."/>
            <person name="Koren S."/>
            <person name="Bechman K.B."/>
            <person name="Herman A."/>
            <person name="Abrahante J.E."/>
            <person name="Garbe J."/>
        </authorList>
    </citation>
    <scope>NUCLEOTIDE SEQUENCE</scope>
    <source>
        <strain evidence="2">Duluth1</strain>
        <tissue evidence="2">Whole animal</tissue>
    </source>
</reference>
<reference evidence="2" key="1">
    <citation type="journal article" date="2019" name="bioRxiv">
        <title>The Genome of the Zebra Mussel, Dreissena polymorpha: A Resource for Invasive Species Research.</title>
        <authorList>
            <person name="McCartney M.A."/>
            <person name="Auch B."/>
            <person name="Kono T."/>
            <person name="Mallez S."/>
            <person name="Zhang Y."/>
            <person name="Obille A."/>
            <person name="Becker A."/>
            <person name="Abrahante J.E."/>
            <person name="Garbe J."/>
            <person name="Badalamenti J.P."/>
            <person name="Herman A."/>
            <person name="Mangelson H."/>
            <person name="Liachko I."/>
            <person name="Sullivan S."/>
            <person name="Sone E.D."/>
            <person name="Koren S."/>
            <person name="Silverstein K.A.T."/>
            <person name="Beckman K.B."/>
            <person name="Gohl D.M."/>
        </authorList>
    </citation>
    <scope>NUCLEOTIDE SEQUENCE</scope>
    <source>
        <strain evidence="2">Duluth1</strain>
        <tissue evidence="2">Whole animal</tissue>
    </source>
</reference>
<dbReference type="EMBL" id="JAIWYP010000005">
    <property type="protein sequence ID" value="KAH3824546.1"/>
    <property type="molecule type" value="Genomic_DNA"/>
</dbReference>